<keyword evidence="3" id="KW-0808">Transferase</keyword>
<dbReference type="eggNOG" id="COG0515">
    <property type="taxonomic scope" value="Bacteria"/>
</dbReference>
<dbReference type="PANTHER" id="PTHR44329">
    <property type="entry name" value="SERINE/THREONINE-PROTEIN KINASE TNNI3K-RELATED"/>
    <property type="match status" value="1"/>
</dbReference>
<keyword evidence="3" id="KW-0723">Serine/threonine-protein kinase</keyword>
<gene>
    <name evidence="3" type="ORF">CAP_8716</name>
</gene>
<dbReference type="InterPro" id="IPR011009">
    <property type="entry name" value="Kinase-like_dom_sf"/>
</dbReference>
<proteinExistence type="predicted"/>
<dbReference type="InterPro" id="IPR051681">
    <property type="entry name" value="Ser/Thr_Kinases-Pseudokinases"/>
</dbReference>
<dbReference type="Pfam" id="PF00069">
    <property type="entry name" value="Pkinase"/>
    <property type="match status" value="1"/>
</dbReference>
<dbReference type="InterPro" id="IPR000719">
    <property type="entry name" value="Prot_kinase_dom"/>
</dbReference>
<dbReference type="OrthoDB" id="5486871at2"/>
<dbReference type="SMART" id="SM00220">
    <property type="entry name" value="S_TKc"/>
    <property type="match status" value="1"/>
</dbReference>
<dbReference type="CDD" id="cd14014">
    <property type="entry name" value="STKc_PknB_like"/>
    <property type="match status" value="1"/>
</dbReference>
<feature type="region of interest" description="Disordered" evidence="1">
    <location>
        <begin position="539"/>
        <end position="558"/>
    </location>
</feature>
<organism evidence="3 4">
    <name type="scientific">Chondromyces apiculatus DSM 436</name>
    <dbReference type="NCBI Taxonomy" id="1192034"/>
    <lineage>
        <taxon>Bacteria</taxon>
        <taxon>Pseudomonadati</taxon>
        <taxon>Myxococcota</taxon>
        <taxon>Polyangia</taxon>
        <taxon>Polyangiales</taxon>
        <taxon>Polyangiaceae</taxon>
        <taxon>Chondromyces</taxon>
    </lineage>
</organism>
<dbReference type="SUPFAM" id="SSF56112">
    <property type="entry name" value="Protein kinase-like (PK-like)"/>
    <property type="match status" value="1"/>
</dbReference>
<dbReference type="Gene3D" id="1.10.510.10">
    <property type="entry name" value="Transferase(Phosphotransferase) domain 1"/>
    <property type="match status" value="1"/>
</dbReference>
<feature type="compositionally biased region" description="Gly residues" evidence="1">
    <location>
        <begin position="802"/>
        <end position="824"/>
    </location>
</feature>
<dbReference type="AlphaFoldDB" id="A0A017TE90"/>
<feature type="region of interest" description="Disordered" evidence="1">
    <location>
        <begin position="794"/>
        <end position="829"/>
    </location>
</feature>
<dbReference type="GO" id="GO:0004674">
    <property type="term" value="F:protein serine/threonine kinase activity"/>
    <property type="evidence" value="ECO:0007669"/>
    <property type="project" value="UniProtKB-KW"/>
</dbReference>
<reference evidence="3 4" key="1">
    <citation type="submission" date="2013-05" db="EMBL/GenBank/DDBJ databases">
        <title>Genome assembly of Chondromyces apiculatus DSM 436.</title>
        <authorList>
            <person name="Sharma G."/>
            <person name="Khatri I."/>
            <person name="Kaur C."/>
            <person name="Mayilraj S."/>
            <person name="Subramanian S."/>
        </authorList>
    </citation>
    <scope>NUCLEOTIDE SEQUENCE [LARGE SCALE GENOMIC DNA]</scope>
    <source>
        <strain evidence="3 4">DSM 436</strain>
    </source>
</reference>
<keyword evidence="3" id="KW-0418">Kinase</keyword>
<comment type="caution">
    <text evidence="3">The sequence shown here is derived from an EMBL/GenBank/DDBJ whole genome shotgun (WGS) entry which is preliminary data.</text>
</comment>
<sequence length="1203" mass="127817">MRARGDYLEGLLDLASHTSRNIRRALFRQSVASLALADVMDGPGLLDTLNPDALLRSVRIAMADGLLDDLSWLAPPAAGVALWEIASALPLGPERRDLARRVLAQLYSGNAATFVAIATRMAASSGRGLSGAGIRARVALVMSLPGSAELSVDPLALSIASRRDLSRDWICAASTGSLSDRRLAAQLLERAAREATRRATQGDDLPLRLFRNVGERKRRSAEANADGLALAWRTLLDDRETVVWRHIASARGLLAGVLSDIAEDVRDMVAPDLSPTEWRRGAVSVVANIAVEGEKGLKRAMDLLEGPLPSRDSGVPNAMLWGLYTAAAAEPEAAEELLDAIVATSPINCAEGVAGLRRHFGSASAARGGTFGARAAAQCADALASVAMSAAEADDGMMALARAIQSELSTGGGKSAELREMVEDAVGAFVGGGPRDAHAKAQKAMGLAIEVMNSLEKLEVTDRRGPVSSLSRRAAAELMRTLDADVLEPGTLKSLLLLDRRPTDDQSGVPALDDFDERLAKWLLDVEGTFPLREIAAGREEPGSRASIPMPDPKGETQAPHQVMHLRNLRALLHLIDSETTDFGEEVERKGRVRARWTTTCNLLLERLAAEKASPLRRGIAATVARALDALVRDGVADAADVFLYAAMRAGDPADLEALAEASMHPDVTQLLLAYARFARLPAEEQVPAELTAAPSMLARDPSAHETATREAARVRHALARLSALDWLVTELPAGASQRTEIVRGTLARLSRSLNVIQGAQALSSLVSTITGDASALWLFGDALTRLSQLTTGARRRCGDPGVEGNGSAGGATSGGGAGGGNGGSEPLRLTNAAEPLRLAVEVTLQHPDETIQNFHPSIQVAVNAARRSIPKAIAELIALVLPHIAPLPVRRPVTRDAGPLAEHPLPSWLPSRRIVGGFFVQRSLAGGSQGSVFVVTRAEERHDPQAERFAMKVPAYDHTAARSVSEEEFLRLFGEEAGSLLALPQHPNLPRFVTFDAAARPKPILVMELVEGIRLDKLLDARGLTMRGALTLLDGILAGLQAMHGLGVGHLDVKPTNVILRNGREPVLVDFGLAGRHIRPGCASGNYGAPEVWEGAPEGVMATPMMADIYSFGCVAYEILTGRTLFDGTSDVALIQAHVGHDGLPGPLKKLAGNQRTAEVAAFLFSCLRHNPQSRATATFMRDALGRISGLVADLRWPMDLG</sequence>
<feature type="domain" description="Protein kinase" evidence="2">
    <location>
        <begin position="919"/>
        <end position="1193"/>
    </location>
</feature>
<dbReference type="GO" id="GO:0005524">
    <property type="term" value="F:ATP binding"/>
    <property type="evidence" value="ECO:0007669"/>
    <property type="project" value="InterPro"/>
</dbReference>
<keyword evidence="4" id="KW-1185">Reference proteome</keyword>
<name>A0A017TE90_9BACT</name>
<dbReference type="RefSeq" id="WP_052374365.1">
    <property type="nucleotide sequence ID" value="NZ_ASRX01000009.1"/>
</dbReference>
<accession>A0A017TE90</accession>
<dbReference type="PROSITE" id="PS50011">
    <property type="entry name" value="PROTEIN_KINASE_DOM"/>
    <property type="match status" value="1"/>
</dbReference>
<evidence type="ECO:0000313" key="3">
    <source>
        <dbReference type="EMBL" id="EYF07593.1"/>
    </source>
</evidence>
<evidence type="ECO:0000259" key="2">
    <source>
        <dbReference type="PROSITE" id="PS50011"/>
    </source>
</evidence>
<dbReference type="PROSITE" id="PS00108">
    <property type="entry name" value="PROTEIN_KINASE_ST"/>
    <property type="match status" value="1"/>
</dbReference>
<protein>
    <submittedName>
        <fullName evidence="3">Serine/threonine protein kinase</fullName>
    </submittedName>
</protein>
<evidence type="ECO:0000256" key="1">
    <source>
        <dbReference type="SAM" id="MobiDB-lite"/>
    </source>
</evidence>
<dbReference type="InterPro" id="IPR008271">
    <property type="entry name" value="Ser/Thr_kinase_AS"/>
</dbReference>
<dbReference type="EMBL" id="ASRX01000009">
    <property type="protein sequence ID" value="EYF07593.1"/>
    <property type="molecule type" value="Genomic_DNA"/>
</dbReference>
<dbReference type="STRING" id="1192034.CAP_8716"/>
<evidence type="ECO:0000313" key="4">
    <source>
        <dbReference type="Proteomes" id="UP000019678"/>
    </source>
</evidence>
<dbReference type="Proteomes" id="UP000019678">
    <property type="component" value="Unassembled WGS sequence"/>
</dbReference>